<dbReference type="RefSeq" id="WP_379748903.1">
    <property type="nucleotide sequence ID" value="NZ_JBHTCP010000015.1"/>
</dbReference>
<evidence type="ECO:0000256" key="1">
    <source>
        <dbReference type="ARBA" id="ARBA00043985"/>
    </source>
</evidence>
<name>A0ABW2NRF2_9BACL</name>
<dbReference type="InterPro" id="IPR007157">
    <property type="entry name" value="PspA_VIPP1"/>
</dbReference>
<dbReference type="PANTHER" id="PTHR31088">
    <property type="entry name" value="MEMBRANE-ASSOCIATED PROTEIN VIPP1, CHLOROPLASTIC"/>
    <property type="match status" value="1"/>
</dbReference>
<evidence type="ECO:0000256" key="2">
    <source>
        <dbReference type="SAM" id="Coils"/>
    </source>
</evidence>
<feature type="coiled-coil region" evidence="2">
    <location>
        <begin position="89"/>
        <end position="137"/>
    </location>
</feature>
<keyword evidence="4" id="KW-1185">Reference proteome</keyword>
<protein>
    <submittedName>
        <fullName evidence="3">PspA/IM30 family protein</fullName>
    </submittedName>
</protein>
<dbReference type="PANTHER" id="PTHR31088:SF6">
    <property type="entry name" value="PHAGE SHOCK PROTEIN A"/>
    <property type="match status" value="1"/>
</dbReference>
<keyword evidence="2" id="KW-0175">Coiled coil</keyword>
<reference evidence="4" key="1">
    <citation type="journal article" date="2019" name="Int. J. Syst. Evol. Microbiol.">
        <title>The Global Catalogue of Microorganisms (GCM) 10K type strain sequencing project: providing services to taxonomists for standard genome sequencing and annotation.</title>
        <authorList>
            <consortium name="The Broad Institute Genomics Platform"/>
            <consortium name="The Broad Institute Genome Sequencing Center for Infectious Disease"/>
            <person name="Wu L."/>
            <person name="Ma J."/>
        </authorList>
    </citation>
    <scope>NUCLEOTIDE SEQUENCE [LARGE SCALE GENOMIC DNA]</scope>
    <source>
        <strain evidence="4">NBRC 106396</strain>
    </source>
</reference>
<comment type="caution">
    <text evidence="3">The sequence shown here is derived from an EMBL/GenBank/DDBJ whole genome shotgun (WGS) entry which is preliminary data.</text>
</comment>
<sequence length="215" mass="25447">MNAFERLKNTIMADIHDLMDQKEEKNPIMLLNHYLRQSEQEVHKISKLVDRQRTLNGQFARERKEAEEMAAKRAGQADLAQRAGEHDLYEFALLEKEQYELRAAQLRETSERAERDLEQLEQKYEQMKHKLKDMYIKRMELMGRENVVRANRSIDKVLKPDGVGGSPSFRFDEIEQFIERLEQKVTANYERSSMEARFARLEKEMVKEEVPNAAN</sequence>
<comment type="similarity">
    <text evidence="1">Belongs to the PspA/Vipp/IM30 family.</text>
</comment>
<accession>A0ABW2NRF2</accession>
<gene>
    <name evidence="3" type="ORF">ACFQPF_09330</name>
</gene>
<evidence type="ECO:0000313" key="4">
    <source>
        <dbReference type="Proteomes" id="UP001596549"/>
    </source>
</evidence>
<dbReference type="Proteomes" id="UP001596549">
    <property type="component" value="Unassembled WGS sequence"/>
</dbReference>
<evidence type="ECO:0000313" key="3">
    <source>
        <dbReference type="EMBL" id="MFC7371879.1"/>
    </source>
</evidence>
<dbReference type="Pfam" id="PF04012">
    <property type="entry name" value="PspA_IM30"/>
    <property type="match status" value="1"/>
</dbReference>
<organism evidence="3 4">
    <name type="scientific">Fictibacillus iocasae</name>
    <dbReference type="NCBI Taxonomy" id="2715437"/>
    <lineage>
        <taxon>Bacteria</taxon>
        <taxon>Bacillati</taxon>
        <taxon>Bacillota</taxon>
        <taxon>Bacilli</taxon>
        <taxon>Bacillales</taxon>
        <taxon>Fictibacillaceae</taxon>
        <taxon>Fictibacillus</taxon>
    </lineage>
</organism>
<proteinExistence type="inferred from homology"/>
<dbReference type="EMBL" id="JBHTCP010000015">
    <property type="protein sequence ID" value="MFC7371879.1"/>
    <property type="molecule type" value="Genomic_DNA"/>
</dbReference>